<keyword evidence="1" id="KW-0479">Metal-binding</keyword>
<dbReference type="SUPFAM" id="SSF51366">
    <property type="entry name" value="Ribulose-phoshate binding barrel"/>
    <property type="match status" value="1"/>
</dbReference>
<dbReference type="InterPro" id="IPR011060">
    <property type="entry name" value="RibuloseP-bd_barrel"/>
</dbReference>
<accession>A0A1Y0HVQ8</accession>
<dbReference type="GO" id="GO:0016857">
    <property type="term" value="F:racemase and epimerase activity, acting on carbohydrates and derivatives"/>
    <property type="evidence" value="ECO:0007669"/>
    <property type="project" value="InterPro"/>
</dbReference>
<dbReference type="GO" id="GO:0046872">
    <property type="term" value="F:metal ion binding"/>
    <property type="evidence" value="ECO:0007669"/>
    <property type="project" value="UniProtKB-KW"/>
</dbReference>
<dbReference type="Gene3D" id="3.20.20.70">
    <property type="entry name" value="Aldolase class I"/>
    <property type="match status" value="1"/>
</dbReference>
<name>A0A1Y0HVQ8_CELCE</name>
<gene>
    <name evidence="3" type="ORF">CBR64_07470</name>
</gene>
<evidence type="ECO:0000256" key="1">
    <source>
        <dbReference type="ARBA" id="ARBA00022723"/>
    </source>
</evidence>
<dbReference type="Pfam" id="PF00834">
    <property type="entry name" value="Ribul_P_3_epim"/>
    <property type="match status" value="1"/>
</dbReference>
<keyword evidence="2" id="KW-0413">Isomerase</keyword>
<dbReference type="RefSeq" id="WP_087470401.1">
    <property type="nucleotide sequence ID" value="NZ_CP021383.1"/>
</dbReference>
<dbReference type="PANTHER" id="PTHR11749">
    <property type="entry name" value="RIBULOSE-5-PHOSPHATE-3-EPIMERASE"/>
    <property type="match status" value="1"/>
</dbReference>
<proteinExistence type="predicted"/>
<protein>
    <recommendedName>
        <fullName evidence="5">Ribulose-phosphate 3-epimerase</fullName>
    </recommendedName>
</protein>
<evidence type="ECO:0008006" key="5">
    <source>
        <dbReference type="Google" id="ProtNLM"/>
    </source>
</evidence>
<dbReference type="KEGG" id="cceu:CBR64_07470"/>
<dbReference type="InterPro" id="IPR000056">
    <property type="entry name" value="Ribul_P_3_epim-like"/>
</dbReference>
<sequence>MSAPRTRVAASFWSTPRDRVAAEADRLARAGLRTVHWDHTDGRYAAAGGFTAAEAAAVTAGSGLGAEAHLMVEEPLNEVDRWTDFCELVVVHAGTRDWRAALDRVRARGARAGVALSPGVEAPEVEPGTDVLVMSITPGEAGSTFQVDALTIVGQVTGPGHAVGLDGGVTRAIVPRALHAGATWLVSGTDLVASEDPHGWLTAARATGVAPRRDGDEGAG</sequence>
<dbReference type="AlphaFoldDB" id="A0A1Y0HVQ8"/>
<dbReference type="OrthoDB" id="4826848at2"/>
<evidence type="ECO:0000313" key="3">
    <source>
        <dbReference type="EMBL" id="ARU51354.1"/>
    </source>
</evidence>
<evidence type="ECO:0000313" key="4">
    <source>
        <dbReference type="Proteomes" id="UP000196228"/>
    </source>
</evidence>
<evidence type="ECO:0000256" key="2">
    <source>
        <dbReference type="ARBA" id="ARBA00023235"/>
    </source>
</evidence>
<dbReference type="InterPro" id="IPR013785">
    <property type="entry name" value="Aldolase_TIM"/>
</dbReference>
<reference evidence="3 4" key="1">
    <citation type="submission" date="2017-05" db="EMBL/GenBank/DDBJ databases">
        <authorList>
            <person name="Song R."/>
            <person name="Chenine A.L."/>
            <person name="Ruprecht R.M."/>
        </authorList>
    </citation>
    <scope>NUCLEOTIDE SEQUENCE [LARGE SCALE GENOMIC DNA]</scope>
    <source>
        <strain evidence="3 4">PSBB019</strain>
    </source>
</reference>
<organism evidence="3 4">
    <name type="scientific">Cellulosimicrobium cellulans</name>
    <name type="common">Arthrobacter luteus</name>
    <dbReference type="NCBI Taxonomy" id="1710"/>
    <lineage>
        <taxon>Bacteria</taxon>
        <taxon>Bacillati</taxon>
        <taxon>Actinomycetota</taxon>
        <taxon>Actinomycetes</taxon>
        <taxon>Micrococcales</taxon>
        <taxon>Promicromonosporaceae</taxon>
        <taxon>Cellulosimicrobium</taxon>
    </lineage>
</organism>
<dbReference type="Proteomes" id="UP000196228">
    <property type="component" value="Chromosome"/>
</dbReference>
<dbReference type="EMBL" id="CP021383">
    <property type="protein sequence ID" value="ARU51354.1"/>
    <property type="molecule type" value="Genomic_DNA"/>
</dbReference>
<dbReference type="GO" id="GO:0005975">
    <property type="term" value="P:carbohydrate metabolic process"/>
    <property type="evidence" value="ECO:0007669"/>
    <property type="project" value="InterPro"/>
</dbReference>